<accession>A0A6I3XCU5</accession>
<protein>
    <submittedName>
        <fullName evidence="1">Uncharacterized protein</fullName>
    </submittedName>
</protein>
<dbReference type="AlphaFoldDB" id="A0A6I3XCU5"/>
<organism evidence="1 2">
    <name type="scientific">Pseudoduganella dura</name>
    <dbReference type="NCBI Taxonomy" id="321982"/>
    <lineage>
        <taxon>Bacteria</taxon>
        <taxon>Pseudomonadati</taxon>
        <taxon>Pseudomonadota</taxon>
        <taxon>Betaproteobacteria</taxon>
        <taxon>Burkholderiales</taxon>
        <taxon>Oxalobacteraceae</taxon>
        <taxon>Telluria group</taxon>
        <taxon>Pseudoduganella</taxon>
    </lineage>
</organism>
<keyword evidence="2" id="KW-1185">Reference proteome</keyword>
<dbReference type="OrthoDB" id="8755192at2"/>
<dbReference type="Proteomes" id="UP000431684">
    <property type="component" value="Unassembled WGS sequence"/>
</dbReference>
<evidence type="ECO:0000313" key="2">
    <source>
        <dbReference type="Proteomes" id="UP000431684"/>
    </source>
</evidence>
<name>A0A6I3XCU5_9BURK</name>
<gene>
    <name evidence="1" type="ORF">GJV26_07750</name>
</gene>
<proteinExistence type="predicted"/>
<sequence>MTVVNAMNSKARLDLLTAQHVVVGLIFQEMLSTPEADAYLQTANVPGHVVSRVLFSAHKRKCDPDRRSLQENTDTAEQTISVLNDRRSARRRPDLHYDCRRKNYLLAAYVNAALRSGYPRAEKILANENAPQELIDRVRNRLLGIITDAPVAALRHYG</sequence>
<comment type="caution">
    <text evidence="1">The sequence shown here is derived from an EMBL/GenBank/DDBJ whole genome shotgun (WGS) entry which is preliminary data.</text>
</comment>
<dbReference type="RefSeq" id="WP_155708324.1">
    <property type="nucleotide sequence ID" value="NZ_BMWU01000021.1"/>
</dbReference>
<reference evidence="1 2" key="1">
    <citation type="submission" date="2019-11" db="EMBL/GenBank/DDBJ databases">
        <title>Draft Genome Sequences of Six Type Strains of the Genus Massilia.</title>
        <authorList>
            <person name="Miess H."/>
            <person name="Frediansyah A."/>
            <person name="Goeker M."/>
            <person name="Gross H."/>
        </authorList>
    </citation>
    <scope>NUCLEOTIDE SEQUENCE [LARGE SCALE GENOMIC DNA]</scope>
    <source>
        <strain evidence="1 2">DSM 17513</strain>
    </source>
</reference>
<dbReference type="EMBL" id="WNWM01000002">
    <property type="protein sequence ID" value="MUI12360.1"/>
    <property type="molecule type" value="Genomic_DNA"/>
</dbReference>
<evidence type="ECO:0000313" key="1">
    <source>
        <dbReference type="EMBL" id="MUI12360.1"/>
    </source>
</evidence>